<evidence type="ECO:0000313" key="1">
    <source>
        <dbReference type="EMBL" id="TRX94971.1"/>
    </source>
</evidence>
<dbReference type="Proteomes" id="UP000319160">
    <property type="component" value="Unassembled WGS sequence"/>
</dbReference>
<dbReference type="OrthoDB" id="4670481at2759"/>
<accession>A0A553I450</accession>
<protein>
    <submittedName>
        <fullName evidence="1">Uncharacterized protein</fullName>
    </submittedName>
</protein>
<dbReference type="AlphaFoldDB" id="A0A553I450"/>
<keyword evidence="2" id="KW-1185">Reference proteome</keyword>
<reference evidence="2" key="1">
    <citation type="submission" date="2019-06" db="EMBL/GenBank/DDBJ databases">
        <title>Draft genome sequence of the griseofulvin-producing fungus Xylaria cubensis strain G536.</title>
        <authorList>
            <person name="Mead M.E."/>
            <person name="Raja H.A."/>
            <person name="Steenwyk J.L."/>
            <person name="Knowles S.L."/>
            <person name="Oberlies N.H."/>
            <person name="Rokas A."/>
        </authorList>
    </citation>
    <scope>NUCLEOTIDE SEQUENCE [LARGE SCALE GENOMIC DNA]</scope>
    <source>
        <strain evidence="2">G536</strain>
    </source>
</reference>
<sequence length="186" mass="20753">MDLFYNEQPADLKIVETPSFDVVRDKTGVLELEPVGPLIHPKYDGDFSFICRVKDSVSGMVYAPRFGARLRATAYLTEIALRSGKTVGRGQNYKLPLKDGEKDTATAAHCSVAYKPTDSGDLKAELEWAPGFWTIQIDSRANYETPLIKPNETGPDISSLQAHQDILKELDPYWLKLGQDDLSLTF</sequence>
<proteinExistence type="predicted"/>
<comment type="caution">
    <text evidence="1">The sequence shown here is derived from an EMBL/GenBank/DDBJ whole genome shotgun (WGS) entry which is preliminary data.</text>
</comment>
<dbReference type="EMBL" id="VFLP01000018">
    <property type="protein sequence ID" value="TRX94971.1"/>
    <property type="molecule type" value="Genomic_DNA"/>
</dbReference>
<name>A0A553I450_9PEZI</name>
<gene>
    <name evidence="1" type="ORF">FHL15_004056</name>
</gene>
<organism evidence="1 2">
    <name type="scientific">Xylaria flabelliformis</name>
    <dbReference type="NCBI Taxonomy" id="2512241"/>
    <lineage>
        <taxon>Eukaryota</taxon>
        <taxon>Fungi</taxon>
        <taxon>Dikarya</taxon>
        <taxon>Ascomycota</taxon>
        <taxon>Pezizomycotina</taxon>
        <taxon>Sordariomycetes</taxon>
        <taxon>Xylariomycetidae</taxon>
        <taxon>Xylariales</taxon>
        <taxon>Xylariaceae</taxon>
        <taxon>Xylaria</taxon>
    </lineage>
</organism>
<evidence type="ECO:0000313" key="2">
    <source>
        <dbReference type="Proteomes" id="UP000319160"/>
    </source>
</evidence>